<dbReference type="InterPro" id="IPR025943">
    <property type="entry name" value="Sigma_54_int_dom_ATP-bd_2"/>
</dbReference>
<dbReference type="EMBL" id="SIRL01000015">
    <property type="protein sequence ID" value="TBN46984.1"/>
    <property type="molecule type" value="Genomic_DNA"/>
</dbReference>
<dbReference type="SMART" id="SM00448">
    <property type="entry name" value="REC"/>
    <property type="match status" value="1"/>
</dbReference>
<evidence type="ECO:0000256" key="3">
    <source>
        <dbReference type="ARBA" id="ARBA00022840"/>
    </source>
</evidence>
<gene>
    <name evidence="12" type="ORF">EYF88_15835</name>
    <name evidence="11" type="ORF">SAMN06265378_11626</name>
</gene>
<dbReference type="Pfam" id="PF25601">
    <property type="entry name" value="AAA_lid_14"/>
    <property type="match status" value="1"/>
</dbReference>
<evidence type="ECO:0000313" key="14">
    <source>
        <dbReference type="Proteomes" id="UP000292859"/>
    </source>
</evidence>
<dbReference type="SUPFAM" id="SSF52172">
    <property type="entry name" value="CheY-like"/>
    <property type="match status" value="1"/>
</dbReference>
<dbReference type="GO" id="GO:0000160">
    <property type="term" value="P:phosphorelay signal transduction system"/>
    <property type="evidence" value="ECO:0007669"/>
    <property type="project" value="UniProtKB-KW"/>
</dbReference>
<dbReference type="PROSITE" id="PS00676">
    <property type="entry name" value="SIGMA54_INTERACT_2"/>
    <property type="match status" value="1"/>
</dbReference>
<keyword evidence="4" id="KW-0902">Two-component regulatory system</keyword>
<dbReference type="Pfam" id="PF00158">
    <property type="entry name" value="Sigma54_activat"/>
    <property type="match status" value="1"/>
</dbReference>
<accession>A0A238YAG0</accession>
<feature type="domain" description="Response regulatory" evidence="10">
    <location>
        <begin position="3"/>
        <end position="117"/>
    </location>
</feature>
<reference evidence="11" key="1">
    <citation type="submission" date="2017-06" db="EMBL/GenBank/DDBJ databases">
        <authorList>
            <person name="Kim H.J."/>
            <person name="Triplett B.A."/>
        </authorList>
    </citation>
    <scope>NUCLEOTIDE SEQUENCE [LARGE SCALE GENOMIC DNA]</scope>
    <source>
        <strain evidence="11">DSM 26170</strain>
    </source>
</reference>
<evidence type="ECO:0000259" key="10">
    <source>
        <dbReference type="PROSITE" id="PS50110"/>
    </source>
</evidence>
<dbReference type="CDD" id="cd00009">
    <property type="entry name" value="AAA"/>
    <property type="match status" value="1"/>
</dbReference>
<dbReference type="PROSITE" id="PS50110">
    <property type="entry name" value="RESPONSE_REGULATORY"/>
    <property type="match status" value="1"/>
</dbReference>
<dbReference type="Gene3D" id="3.40.50.300">
    <property type="entry name" value="P-loop containing nucleotide triphosphate hydrolases"/>
    <property type="match status" value="1"/>
</dbReference>
<dbReference type="PANTHER" id="PTHR32071:SF57">
    <property type="entry name" value="C4-DICARBOXYLATE TRANSPORT TRANSCRIPTIONAL REGULATORY PROTEIN DCTD"/>
    <property type="match status" value="1"/>
</dbReference>
<evidence type="ECO:0000256" key="5">
    <source>
        <dbReference type="ARBA" id="ARBA00023015"/>
    </source>
</evidence>
<dbReference type="InterPro" id="IPR002078">
    <property type="entry name" value="Sigma_54_int"/>
</dbReference>
<dbReference type="PROSITE" id="PS50045">
    <property type="entry name" value="SIGMA54_INTERACT_4"/>
    <property type="match status" value="1"/>
</dbReference>
<reference evidence="13" key="2">
    <citation type="submission" date="2017-06" db="EMBL/GenBank/DDBJ databases">
        <authorList>
            <person name="Varghese N."/>
            <person name="Submissions S."/>
        </authorList>
    </citation>
    <scope>NUCLEOTIDE SEQUENCE [LARGE SCALE GENOMIC DNA]</scope>
    <source>
        <strain evidence="13">DSM 26170</strain>
    </source>
</reference>
<dbReference type="InterPro" id="IPR001789">
    <property type="entry name" value="Sig_transdc_resp-reg_receiver"/>
</dbReference>
<dbReference type="InterPro" id="IPR002197">
    <property type="entry name" value="HTH_Fis"/>
</dbReference>
<dbReference type="InterPro" id="IPR011006">
    <property type="entry name" value="CheY-like_superfamily"/>
</dbReference>
<dbReference type="InterPro" id="IPR058031">
    <property type="entry name" value="AAA_lid_NorR"/>
</dbReference>
<feature type="modified residue" description="4-aspartylphosphate" evidence="8">
    <location>
        <position position="52"/>
    </location>
</feature>
<dbReference type="SUPFAM" id="SSF52540">
    <property type="entry name" value="P-loop containing nucleoside triphosphate hydrolases"/>
    <property type="match status" value="1"/>
</dbReference>
<dbReference type="InterPro" id="IPR003593">
    <property type="entry name" value="AAA+_ATPase"/>
</dbReference>
<evidence type="ECO:0000256" key="8">
    <source>
        <dbReference type="PROSITE-ProRule" id="PRU00169"/>
    </source>
</evidence>
<dbReference type="FunFam" id="3.40.50.2300:FF:000018">
    <property type="entry name" value="DNA-binding transcriptional regulator NtrC"/>
    <property type="match status" value="1"/>
</dbReference>
<evidence type="ECO:0000256" key="1">
    <source>
        <dbReference type="ARBA" id="ARBA00022553"/>
    </source>
</evidence>
<dbReference type="Gene3D" id="1.10.10.60">
    <property type="entry name" value="Homeodomain-like"/>
    <property type="match status" value="1"/>
</dbReference>
<name>A0A238YAG0_9RHOB</name>
<dbReference type="OrthoDB" id="9802388at2"/>
<keyword evidence="6" id="KW-0010">Activator</keyword>
<organism evidence="11 13">
    <name type="scientific">Paracoccus sediminis</name>
    <dbReference type="NCBI Taxonomy" id="1214787"/>
    <lineage>
        <taxon>Bacteria</taxon>
        <taxon>Pseudomonadati</taxon>
        <taxon>Pseudomonadota</taxon>
        <taxon>Alphaproteobacteria</taxon>
        <taxon>Rhodobacterales</taxon>
        <taxon>Paracoccaceae</taxon>
        <taxon>Paracoccus</taxon>
    </lineage>
</organism>
<dbReference type="AlphaFoldDB" id="A0A238YAG0"/>
<keyword evidence="2" id="KW-0547">Nucleotide-binding</keyword>
<evidence type="ECO:0000256" key="2">
    <source>
        <dbReference type="ARBA" id="ARBA00022741"/>
    </source>
</evidence>
<dbReference type="RefSeq" id="WP_089389175.1">
    <property type="nucleotide sequence ID" value="NZ_FZNM01000016.1"/>
</dbReference>
<dbReference type="GO" id="GO:0006355">
    <property type="term" value="P:regulation of DNA-templated transcription"/>
    <property type="evidence" value="ECO:0007669"/>
    <property type="project" value="InterPro"/>
</dbReference>
<dbReference type="GO" id="GO:0043565">
    <property type="term" value="F:sequence-specific DNA binding"/>
    <property type="evidence" value="ECO:0007669"/>
    <property type="project" value="InterPro"/>
</dbReference>
<evidence type="ECO:0000313" key="11">
    <source>
        <dbReference type="EMBL" id="SNR67798.1"/>
    </source>
</evidence>
<dbReference type="InterPro" id="IPR009057">
    <property type="entry name" value="Homeodomain-like_sf"/>
</dbReference>
<dbReference type="SMART" id="SM00382">
    <property type="entry name" value="AAA"/>
    <property type="match status" value="1"/>
</dbReference>
<evidence type="ECO:0000313" key="12">
    <source>
        <dbReference type="EMBL" id="TBN46984.1"/>
    </source>
</evidence>
<protein>
    <submittedName>
        <fullName evidence="12">Sigma-54-dependent Fis family transcriptional regulator</fullName>
    </submittedName>
    <submittedName>
        <fullName evidence="11">Two-component system, NtrC family, C4-dicarboxylate transport response regulator DctD</fullName>
    </submittedName>
</protein>
<dbReference type="Gene3D" id="1.10.8.60">
    <property type="match status" value="1"/>
</dbReference>
<dbReference type="EMBL" id="FZNM01000016">
    <property type="protein sequence ID" value="SNR67798.1"/>
    <property type="molecule type" value="Genomic_DNA"/>
</dbReference>
<keyword evidence="5" id="KW-0805">Transcription regulation</keyword>
<dbReference type="Pfam" id="PF00072">
    <property type="entry name" value="Response_reg"/>
    <property type="match status" value="1"/>
</dbReference>
<evidence type="ECO:0000259" key="9">
    <source>
        <dbReference type="PROSITE" id="PS50045"/>
    </source>
</evidence>
<dbReference type="Proteomes" id="UP000198409">
    <property type="component" value="Unassembled WGS sequence"/>
</dbReference>
<dbReference type="Gene3D" id="3.40.50.2300">
    <property type="match status" value="1"/>
</dbReference>
<evidence type="ECO:0000256" key="7">
    <source>
        <dbReference type="ARBA" id="ARBA00023163"/>
    </source>
</evidence>
<dbReference type="InterPro" id="IPR027417">
    <property type="entry name" value="P-loop_NTPase"/>
</dbReference>
<dbReference type="PRINTS" id="PR01590">
    <property type="entry name" value="HTHFIS"/>
</dbReference>
<keyword evidence="3" id="KW-0067">ATP-binding</keyword>
<dbReference type="CDD" id="cd17549">
    <property type="entry name" value="REC_DctD-like"/>
    <property type="match status" value="1"/>
</dbReference>
<reference evidence="12 14" key="3">
    <citation type="submission" date="2019-02" db="EMBL/GenBank/DDBJ databases">
        <authorList>
            <person name="Zhang G."/>
        </authorList>
    </citation>
    <scope>NUCLEOTIDE SEQUENCE [LARGE SCALE GENOMIC DNA]</scope>
    <source>
        <strain evidence="12 14">CMB17</strain>
    </source>
</reference>
<evidence type="ECO:0000313" key="13">
    <source>
        <dbReference type="Proteomes" id="UP000198409"/>
    </source>
</evidence>
<evidence type="ECO:0000256" key="4">
    <source>
        <dbReference type="ARBA" id="ARBA00023012"/>
    </source>
</evidence>
<dbReference type="Proteomes" id="UP000292859">
    <property type="component" value="Unassembled WGS sequence"/>
</dbReference>
<dbReference type="Pfam" id="PF02954">
    <property type="entry name" value="HTH_8"/>
    <property type="match status" value="1"/>
</dbReference>
<keyword evidence="14" id="KW-1185">Reference proteome</keyword>
<keyword evidence="1 8" id="KW-0597">Phosphoprotein</keyword>
<proteinExistence type="predicted"/>
<dbReference type="GO" id="GO:0005524">
    <property type="term" value="F:ATP binding"/>
    <property type="evidence" value="ECO:0007669"/>
    <property type="project" value="UniProtKB-KW"/>
</dbReference>
<sequence>MPDVMLVEDDADLRHATIETLELEGFRVHAFDAAVPALEALAPDFPGVILSDLRMPGLSGLEFLEQAQVRAPDVPFILITAHGDIPAAIQAMRGGAHDFLEKPCSPDLMLNVLRRAQAMRDMHLENSRLRQIQIDERMIGRSTVMQELRQRLRVLAGLQLDLLIAGETGTGKELAARILHDLSPRSQGPFVAVNCGALTEAEVNRELFGTSESPGLVARADGGTLYLDELEAMPDSLQVRLLRVVETREITPLGAAPHPVDLRVLASVKSPPERLIEENRLRSDLFHRFNATLHLPPLRDREEDAHLLVAHFVAEAARRHDLPKPHLDSTLRRRVAGHDWPGNVREARNFAEGLVIGLEMTFTPSTDAGHEGGLDYDAAMGSFEARLLRSALIQTGGRKSEAAELLGIPRKRLYLRLRHHDML</sequence>
<dbReference type="SUPFAM" id="SSF46689">
    <property type="entry name" value="Homeodomain-like"/>
    <property type="match status" value="1"/>
</dbReference>
<feature type="domain" description="Sigma-54 factor interaction" evidence="9">
    <location>
        <begin position="138"/>
        <end position="356"/>
    </location>
</feature>
<evidence type="ECO:0000256" key="6">
    <source>
        <dbReference type="ARBA" id="ARBA00023159"/>
    </source>
</evidence>
<keyword evidence="7" id="KW-0804">Transcription</keyword>
<dbReference type="PANTHER" id="PTHR32071">
    <property type="entry name" value="TRANSCRIPTIONAL REGULATORY PROTEIN"/>
    <property type="match status" value="1"/>
</dbReference>